<protein>
    <submittedName>
        <fullName evidence="2">Uncharacterized protein LOC116289742</fullName>
    </submittedName>
</protein>
<sequence>SNDTNIPVLGEDDYYKYLGKFENLVNLRRKFRKQQVKSTSDASLVIWTSLLSIPRKVKANQTFAIPVLQHHMWSTDWPIDKLKELERRTRRVINDCGCKHKHESLPLLYLPTTKGGKGLTEIESLYKTTKIKLAHYITCSSDPHVELVRTYQDAKEMKSLRSIIKDARTFAAQFNVDITYNAESKKSILTSNDTVIEVNNCQPKSITRKSILKNELVRKYEVEVEQQPWVGQFMPKQWKNKDLHKEWCDISKVWKNIPTVVYSIHTSIIQQLLPTKVYNVKKLKGEEEDLKCRLCQSGDESIAHIMCN</sequence>
<dbReference type="Proteomes" id="UP000515163">
    <property type="component" value="Unplaced"/>
</dbReference>
<evidence type="ECO:0000313" key="2">
    <source>
        <dbReference type="RefSeq" id="XP_031552542.1"/>
    </source>
</evidence>
<reference evidence="2" key="1">
    <citation type="submission" date="2025-08" db="UniProtKB">
        <authorList>
            <consortium name="RefSeq"/>
        </authorList>
    </citation>
    <scope>IDENTIFICATION</scope>
    <source>
        <tissue evidence="2">Tentacle</tissue>
    </source>
</reference>
<keyword evidence="1" id="KW-1185">Reference proteome</keyword>
<name>A0A6P8HIQ3_ACTTE</name>
<dbReference type="KEGG" id="aten:116289742"/>
<dbReference type="GeneID" id="116289742"/>
<dbReference type="PANTHER" id="PTHR35450">
    <property type="entry name" value="REVERSE TRANSCRIPTASE DOMAIN-CONTAINING PROTEIN"/>
    <property type="match status" value="1"/>
</dbReference>
<feature type="non-terminal residue" evidence="2">
    <location>
        <position position="1"/>
    </location>
</feature>
<dbReference type="InParanoid" id="A0A6P8HIQ3"/>
<organism evidence="1 2">
    <name type="scientific">Actinia tenebrosa</name>
    <name type="common">Australian red waratah sea anemone</name>
    <dbReference type="NCBI Taxonomy" id="6105"/>
    <lineage>
        <taxon>Eukaryota</taxon>
        <taxon>Metazoa</taxon>
        <taxon>Cnidaria</taxon>
        <taxon>Anthozoa</taxon>
        <taxon>Hexacorallia</taxon>
        <taxon>Actiniaria</taxon>
        <taxon>Actiniidae</taxon>
        <taxon>Actinia</taxon>
    </lineage>
</organism>
<gene>
    <name evidence="2" type="primary">LOC116289742</name>
</gene>
<dbReference type="PANTHER" id="PTHR35450:SF2">
    <property type="entry name" value="REVERSE TRANSCRIPTASE DOMAIN-CONTAINING PROTEIN"/>
    <property type="match status" value="1"/>
</dbReference>
<evidence type="ECO:0000313" key="1">
    <source>
        <dbReference type="Proteomes" id="UP000515163"/>
    </source>
</evidence>
<dbReference type="OrthoDB" id="5950569at2759"/>
<dbReference type="AlphaFoldDB" id="A0A6P8HIQ3"/>
<accession>A0A6P8HIQ3</accession>
<dbReference type="RefSeq" id="XP_031552542.1">
    <property type="nucleotide sequence ID" value="XM_031696682.1"/>
</dbReference>
<proteinExistence type="predicted"/>